<organism evidence="2 3">
    <name type="scientific">Dreissena polymorpha</name>
    <name type="common">Zebra mussel</name>
    <name type="synonym">Mytilus polymorpha</name>
    <dbReference type="NCBI Taxonomy" id="45954"/>
    <lineage>
        <taxon>Eukaryota</taxon>
        <taxon>Metazoa</taxon>
        <taxon>Spiralia</taxon>
        <taxon>Lophotrochozoa</taxon>
        <taxon>Mollusca</taxon>
        <taxon>Bivalvia</taxon>
        <taxon>Autobranchia</taxon>
        <taxon>Heteroconchia</taxon>
        <taxon>Euheterodonta</taxon>
        <taxon>Imparidentia</taxon>
        <taxon>Neoheterodontei</taxon>
        <taxon>Myida</taxon>
        <taxon>Dreissenoidea</taxon>
        <taxon>Dreissenidae</taxon>
        <taxon>Dreissena</taxon>
    </lineage>
</organism>
<proteinExistence type="predicted"/>
<evidence type="ECO:0000256" key="1">
    <source>
        <dbReference type="SAM" id="MobiDB-lite"/>
    </source>
</evidence>
<dbReference type="AlphaFoldDB" id="A0A9D4RCE9"/>
<feature type="compositionally biased region" description="Polar residues" evidence="1">
    <location>
        <begin position="19"/>
        <end position="44"/>
    </location>
</feature>
<evidence type="ECO:0000313" key="3">
    <source>
        <dbReference type="Proteomes" id="UP000828390"/>
    </source>
</evidence>
<name>A0A9D4RCE9_DREPO</name>
<dbReference type="EMBL" id="JAIWYP010000002">
    <property type="protein sequence ID" value="KAH3863266.1"/>
    <property type="molecule type" value="Genomic_DNA"/>
</dbReference>
<reference evidence="2" key="2">
    <citation type="submission" date="2020-11" db="EMBL/GenBank/DDBJ databases">
        <authorList>
            <person name="McCartney M.A."/>
            <person name="Auch B."/>
            <person name="Kono T."/>
            <person name="Mallez S."/>
            <person name="Becker A."/>
            <person name="Gohl D.M."/>
            <person name="Silverstein K.A.T."/>
            <person name="Koren S."/>
            <person name="Bechman K.B."/>
            <person name="Herman A."/>
            <person name="Abrahante J.E."/>
            <person name="Garbe J."/>
        </authorList>
    </citation>
    <scope>NUCLEOTIDE SEQUENCE</scope>
    <source>
        <strain evidence="2">Duluth1</strain>
        <tissue evidence="2">Whole animal</tissue>
    </source>
</reference>
<keyword evidence="3" id="KW-1185">Reference proteome</keyword>
<sequence length="63" mass="7010">MNVIIERLDKEKGQTNVVQQFPQNGKGNPGETCSGTKRTLTLQSYERPVSGKTSISRSRSRTN</sequence>
<protein>
    <submittedName>
        <fullName evidence="2">Uncharacterized protein</fullName>
    </submittedName>
</protein>
<reference evidence="2" key="1">
    <citation type="journal article" date="2019" name="bioRxiv">
        <title>The Genome of the Zebra Mussel, Dreissena polymorpha: A Resource for Invasive Species Research.</title>
        <authorList>
            <person name="McCartney M.A."/>
            <person name="Auch B."/>
            <person name="Kono T."/>
            <person name="Mallez S."/>
            <person name="Zhang Y."/>
            <person name="Obille A."/>
            <person name="Becker A."/>
            <person name="Abrahante J.E."/>
            <person name="Garbe J."/>
            <person name="Badalamenti J.P."/>
            <person name="Herman A."/>
            <person name="Mangelson H."/>
            <person name="Liachko I."/>
            <person name="Sullivan S."/>
            <person name="Sone E.D."/>
            <person name="Koren S."/>
            <person name="Silverstein K.A.T."/>
            <person name="Beckman K.B."/>
            <person name="Gohl D.M."/>
        </authorList>
    </citation>
    <scope>NUCLEOTIDE SEQUENCE</scope>
    <source>
        <strain evidence="2">Duluth1</strain>
        <tissue evidence="2">Whole animal</tissue>
    </source>
</reference>
<dbReference type="Proteomes" id="UP000828390">
    <property type="component" value="Unassembled WGS sequence"/>
</dbReference>
<comment type="caution">
    <text evidence="2">The sequence shown here is derived from an EMBL/GenBank/DDBJ whole genome shotgun (WGS) entry which is preliminary data.</text>
</comment>
<gene>
    <name evidence="2" type="ORF">DPMN_026246</name>
</gene>
<evidence type="ECO:0000313" key="2">
    <source>
        <dbReference type="EMBL" id="KAH3863266.1"/>
    </source>
</evidence>
<feature type="region of interest" description="Disordered" evidence="1">
    <location>
        <begin position="19"/>
        <end position="63"/>
    </location>
</feature>
<accession>A0A9D4RCE9</accession>